<accession>A0AAT9JAR4</accession>
<dbReference type="Pfam" id="PF03391">
    <property type="entry name" value="Nepo_coat"/>
    <property type="match status" value="1"/>
</dbReference>
<proteinExistence type="predicted"/>
<dbReference type="Gene3D" id="2.60.120.20">
    <property type="match status" value="2"/>
</dbReference>
<dbReference type="GO" id="GO:0019028">
    <property type="term" value="C:viral capsid"/>
    <property type="evidence" value="ECO:0007669"/>
    <property type="project" value="UniProtKB-KW"/>
</dbReference>
<evidence type="ECO:0000256" key="1">
    <source>
        <dbReference type="ARBA" id="ARBA00004328"/>
    </source>
</evidence>
<evidence type="ECO:0000256" key="3">
    <source>
        <dbReference type="ARBA" id="ARBA00022844"/>
    </source>
</evidence>
<comment type="subcellular location">
    <subcellularLocation>
        <location evidence="1">Virion</location>
    </subcellularLocation>
</comment>
<feature type="domain" description="Nepovirus coat protein C-terminal" evidence="5">
    <location>
        <begin position="918"/>
        <end position="1071"/>
    </location>
</feature>
<keyword evidence="3" id="KW-0946">Virion</keyword>
<dbReference type="Pfam" id="PF03688">
    <property type="entry name" value="Nepo_coat_C"/>
    <property type="match status" value="1"/>
</dbReference>
<dbReference type="InterPro" id="IPR029053">
    <property type="entry name" value="Viral_coat"/>
</dbReference>
<dbReference type="EMBL" id="BK065081">
    <property type="protein sequence ID" value="DBA54750.1"/>
    <property type="molecule type" value="Genomic_RNA"/>
</dbReference>
<evidence type="ECO:0000259" key="4">
    <source>
        <dbReference type="Pfam" id="PF03391"/>
    </source>
</evidence>
<evidence type="ECO:0000259" key="5">
    <source>
        <dbReference type="Pfam" id="PF03688"/>
    </source>
</evidence>
<dbReference type="SUPFAM" id="SSF88633">
    <property type="entry name" value="Positive stranded ssRNA viruses"/>
    <property type="match status" value="3"/>
</dbReference>
<dbReference type="InterPro" id="IPR005306">
    <property type="entry name" value="Nepo_coat_N"/>
</dbReference>
<dbReference type="Pfam" id="PF03689">
    <property type="entry name" value="Nepo_coat_N"/>
    <property type="match status" value="1"/>
</dbReference>
<evidence type="ECO:0000256" key="2">
    <source>
        <dbReference type="ARBA" id="ARBA00022561"/>
    </source>
</evidence>
<protein>
    <submittedName>
        <fullName evidence="7">Polyprotein</fullName>
    </submittedName>
</protein>
<keyword evidence="2" id="KW-0167">Capsid protein</keyword>
<reference evidence="7" key="2">
    <citation type="journal article" date="2024" name="Arch. Virol.">
        <title>Probing of plant transcriptomes reveals the hidden genetic diversity of the family Secoviridae.</title>
        <authorList>
            <person name="Sidharthan V.K."/>
            <person name="Reddy V."/>
            <person name="Kiran G."/>
            <person name="Rajeswari V."/>
            <person name="Baranwal V.K."/>
            <person name="Kumar M.K."/>
            <person name="Kumar K.S."/>
        </authorList>
    </citation>
    <scope>NUCLEOTIDE SEQUENCE</scope>
    <source>
        <strain evidence="7">Gen eca</strain>
    </source>
</reference>
<evidence type="ECO:0000259" key="6">
    <source>
        <dbReference type="Pfam" id="PF03689"/>
    </source>
</evidence>
<feature type="domain" description="Nepovirus coat protein" evidence="4">
    <location>
        <begin position="744"/>
        <end position="906"/>
    </location>
</feature>
<reference evidence="7" key="1">
    <citation type="submission" date="2023-11" db="EMBL/GenBank/DDBJ databases">
        <authorList>
            <person name="Sidharthan V.K."/>
            <person name="Reddy V."/>
            <person name="Kiran G."/>
            <person name="Rajeswari V."/>
            <person name="Baranwal V.K."/>
        </authorList>
    </citation>
    <scope>NUCLEOTIDE SEQUENCE</scope>
    <source>
        <strain evidence="7">Gen eca</strain>
    </source>
</reference>
<name>A0AAT9JAR4_9SECO</name>
<dbReference type="InterPro" id="IPR005054">
    <property type="entry name" value="Nepo_coat"/>
</dbReference>
<dbReference type="InterPro" id="IPR005305">
    <property type="entry name" value="Nepo_coat_C"/>
</dbReference>
<dbReference type="GO" id="GO:0005198">
    <property type="term" value="F:structural molecule activity"/>
    <property type="evidence" value="ECO:0007669"/>
    <property type="project" value="InterPro"/>
</dbReference>
<evidence type="ECO:0000313" key="7">
    <source>
        <dbReference type="EMBL" id="DBA54750.1"/>
    </source>
</evidence>
<feature type="domain" description="Nepovirus coat protein N-terminal" evidence="6">
    <location>
        <begin position="579"/>
        <end position="654"/>
    </location>
</feature>
<organism evidence="7">
    <name type="scientific">Gentiana ecaudata nepovirus</name>
    <dbReference type="NCBI Taxonomy" id="3115767"/>
    <lineage>
        <taxon>Viruses</taxon>
        <taxon>Riboviria</taxon>
        <taxon>Orthornavirae</taxon>
        <taxon>Pisuviricota</taxon>
        <taxon>Pisoniviricetes</taxon>
        <taxon>Picornavirales</taxon>
        <taxon>Secoviridae</taxon>
        <taxon>Comovirinae</taxon>
        <taxon>Nepovirus</taxon>
    </lineage>
</organism>
<sequence length="1076" mass="120430">MKLTADAVSAFFISSPEGLTNLRNIADGADIFRAHAYIMCQFKESASARSRIRSAIRETEWYKVMAAQVALSTKKKEEDWGPAHCYLPFSVPPTVSINCKNVAMTPVLKKGSKVETVECDIKIPPLEDCEFQNLIDSFEALIEGDTLELLLELPQDFPEMYAKLPSSLSAFKMVLWKRTWEKRCAIIGSLRSAIDLIQNGYSHVAMACAGVSSSYEDAGTQEQIREDVNPLSLLELKKKLEQRKGPLPRRKGKTDYFHGAGIGQYIPDGDANINIEDVFNVGNIISKWMPKSQEPKNLDDVKILVEQPVIAQMVRVPTGVSHGQSQPIFSPLPRMSEEKLRKSLENGWKGQTSICCDISIQSHVGFGVPIVVFIALLDTRTTCAEEAYLTGAYVDIGRNKASILSVPLINLPLGETIEDYDNFLNGLCLVFYYQHNRGFRPGIPLLSYGAVEFTELTASTNYRTKSKDSWSEITGRNSSHGKRIVSGFNTLQTLEKDLNEAIPSLEEVEIVVPHVAPSLPSYISQGKVYHPIEEENSKFAIPKCRVPSTTGRINLGGKYLGNPKHVHLPMGQIADPNHLFSVIIKVPKDAKKGNVLKTINIWDCVNEKETRRRLDWIRDVLSFPVFHLTFHTTTNQYIGAAIGVAMDWFNRFPAGPQIGVDTANEFPNVGPITLRKGVHQFDWDIKEKTGVAMSMLSDYYDLAPRMILYMMSTNQVVQANDWYVTLSVSMTHNPTKEFRGDAMFSYPVEPKDTLIIGRNFGPYTVPSNSPSASIIDLNLARFRDSYYGKGRFISPWRAYLENFMGFGGDFVFEFIPCSSVMVGCKIRACMWVNITTPPTFHETCIIEHQDLEERTEFTLAVRAPRGKLANHRSVAKLALIPIAGVSAPTDFGKDFEYILRLKEIRNMSYGPKLFTDEWVQLFWIDDFTKDDFVLIVDGQMTPVESPGCKILFNPTAFIHMLRTTGMCEGRLDLEATWSYANKLGNTEGHVVFSHGFASGSDSICGSSKTITNSAGRYLAESIQVGSLAGPVSSTDANLNRWVTIRFLKGTQIEQFHMNVRPHSGFKFYGDSCYYSI</sequence>